<feature type="coiled-coil region" evidence="1">
    <location>
        <begin position="803"/>
        <end position="830"/>
    </location>
</feature>
<feature type="region of interest" description="Disordered" evidence="2">
    <location>
        <begin position="147"/>
        <end position="728"/>
    </location>
</feature>
<reference evidence="5" key="1">
    <citation type="submission" date="2015-11" db="EMBL/GenBank/DDBJ databases">
        <title>De novo transcriptome assembly of four potential Pierce s Disease insect vectors from Arizona vineyards.</title>
        <authorList>
            <person name="Tassone E.E."/>
        </authorList>
    </citation>
    <scope>NUCLEOTIDE SEQUENCE</scope>
</reference>
<feature type="region of interest" description="Disordered" evidence="2">
    <location>
        <begin position="875"/>
        <end position="901"/>
    </location>
</feature>
<keyword evidence="1" id="KW-0175">Coiled coil</keyword>
<feature type="compositionally biased region" description="Basic and acidic residues" evidence="2">
    <location>
        <begin position="641"/>
        <end position="654"/>
    </location>
</feature>
<feature type="compositionally biased region" description="Basic and acidic residues" evidence="2">
    <location>
        <begin position="404"/>
        <end position="451"/>
    </location>
</feature>
<feature type="compositionally biased region" description="Basic and acidic residues" evidence="2">
    <location>
        <begin position="522"/>
        <end position="540"/>
    </location>
</feature>
<dbReference type="EMBL" id="GEBQ01023735">
    <property type="protein sequence ID" value="JAT16242.1"/>
    <property type="molecule type" value="Transcribed_RNA"/>
</dbReference>
<feature type="compositionally biased region" description="Basic and acidic residues" evidence="2">
    <location>
        <begin position="481"/>
        <end position="512"/>
    </location>
</feature>
<feature type="compositionally biased region" description="Basic and acidic residues" evidence="2">
    <location>
        <begin position="170"/>
        <end position="210"/>
    </location>
</feature>
<feature type="compositionally biased region" description="Basic and acidic residues" evidence="2">
    <location>
        <begin position="344"/>
        <end position="356"/>
    </location>
</feature>
<accession>A0A1B6MDX8</accession>
<protein>
    <submittedName>
        <fullName evidence="5">Uncharacterized protein</fullName>
    </submittedName>
</protein>
<feature type="compositionally biased region" description="Low complexity" evidence="2">
    <location>
        <begin position="616"/>
        <end position="633"/>
    </location>
</feature>
<feature type="compositionally biased region" description="Basic and acidic residues" evidence="2">
    <location>
        <begin position="367"/>
        <end position="378"/>
    </location>
</feature>
<feature type="compositionally biased region" description="Basic and acidic residues" evidence="2">
    <location>
        <begin position="688"/>
        <end position="699"/>
    </location>
</feature>
<name>A0A1B6MDX8_9HEMI</name>
<proteinExistence type="predicted"/>
<feature type="compositionally biased region" description="Basic and acidic residues" evidence="2">
    <location>
        <begin position="270"/>
        <end position="285"/>
    </location>
</feature>
<dbReference type="EMBL" id="GEBQ01017351">
    <property type="protein sequence ID" value="JAT22626.1"/>
    <property type="molecule type" value="Transcribed_RNA"/>
</dbReference>
<evidence type="ECO:0000313" key="4">
    <source>
        <dbReference type="EMBL" id="JAT22626.1"/>
    </source>
</evidence>
<feature type="compositionally biased region" description="Basic and acidic residues" evidence="2">
    <location>
        <begin position="711"/>
        <end position="720"/>
    </location>
</feature>
<feature type="non-terminal residue" evidence="5">
    <location>
        <position position="901"/>
    </location>
</feature>
<evidence type="ECO:0000256" key="2">
    <source>
        <dbReference type="SAM" id="MobiDB-lite"/>
    </source>
</evidence>
<evidence type="ECO:0000313" key="5">
    <source>
        <dbReference type="EMBL" id="JAT34132.1"/>
    </source>
</evidence>
<evidence type="ECO:0000256" key="1">
    <source>
        <dbReference type="SAM" id="Coils"/>
    </source>
</evidence>
<evidence type="ECO:0000313" key="3">
    <source>
        <dbReference type="EMBL" id="JAT16242.1"/>
    </source>
</evidence>
<organism evidence="5">
    <name type="scientific">Graphocephala atropunctata</name>
    <dbReference type="NCBI Taxonomy" id="36148"/>
    <lineage>
        <taxon>Eukaryota</taxon>
        <taxon>Metazoa</taxon>
        <taxon>Ecdysozoa</taxon>
        <taxon>Arthropoda</taxon>
        <taxon>Hexapoda</taxon>
        <taxon>Insecta</taxon>
        <taxon>Pterygota</taxon>
        <taxon>Neoptera</taxon>
        <taxon>Paraneoptera</taxon>
        <taxon>Hemiptera</taxon>
        <taxon>Auchenorrhyncha</taxon>
        <taxon>Membracoidea</taxon>
        <taxon>Cicadellidae</taxon>
        <taxon>Cicadellinae</taxon>
        <taxon>Cicadellini</taxon>
        <taxon>Graphocephala</taxon>
    </lineage>
</organism>
<sequence>MILIENTIDAENLETHKNLDGNMASCDTVKVKVNGQSSENENSTEKSVSVDRKEIYNKSNIPNGTHVKVDGQSKCNGNMNGFCEEISDDEFQLVLESSSDDGGSPVKKIDEDAISAPQIVQEIEDLLGINSSSVGIDEIEKELNGTESIELSDKYDDGSVNSESGNIPQEIKDVFEDQGDVPEKTGDNSSIKERKCKGKDESNKPSREAAECDSSNMNMVFDEIEIGTLDSVDSQDEGSTAAEKSAEDTKNASKTPDVEEPQSNEVESATENKVEDAKSENKDVVEEKEDQENDVKADTATYIDIKEQQVNSSSIVDMEKEDDSAEIVTNSLESAADDENLVEMSHDDEKCEREETLAANTNEVLDSESKSSCEKLAEDMDVDSNIQSESNTAVASSTSTSEGDAVRKRVSPLDEEKAELKRPKLEKDAEENKSKLLKRRSSDPVESEMKRTKLSGNVIVTEPLVDSSEEETLVGDVGSEEDAKNECKDGGSAEESKTKMDKDCEKIPRSNDEDLVISKTQTTDKSEEMTDCKSAKKEMQSGEVDSSPAKPVVPSKNNSTLPLEKPLASLDEVSTSNKDVDELESSKSPTSEIVKEVEAETESKDETISENKENIVTSSTSGSDVGTTSSKSKANIMLDSESEHRNESKDRASLKADNQSKLVSKPVPSGDTVEKPDKVVKVRSKSVQLDKSEKPKQDDATPSTSKAVENSVKKPEESKLATKSPFDLLKKNMQQSEPTKKLSNLESSIDRVAVGKKMSNTDERVLPVLEKFRKDQLNKLTKSDLEEVVVMKICEAITSRSELGALRLRCQALEQNNDLWRKKFAQFEKQYRELEMVLKRFLVEASQNKRDKFVMPIKVTRSVGLQVVLASSVHGSIGSSKSRSSSESSTSGQSGASASRS</sequence>
<gene>
    <name evidence="3" type="ORF">g.39029</name>
    <name evidence="5" type="ORF">g.39031</name>
    <name evidence="4" type="ORF">g.39033</name>
</gene>
<feature type="compositionally biased region" description="Basic and acidic residues" evidence="2">
    <location>
        <begin position="593"/>
        <end position="613"/>
    </location>
</feature>
<dbReference type="EMBL" id="GEBQ01005845">
    <property type="protein sequence ID" value="JAT34132.1"/>
    <property type="molecule type" value="Transcribed_RNA"/>
</dbReference>
<dbReference type="AlphaFoldDB" id="A0A1B6MDX8"/>
<feature type="compositionally biased region" description="Low complexity" evidence="2">
    <location>
        <begin position="388"/>
        <end position="402"/>
    </location>
</feature>